<evidence type="ECO:0008006" key="4">
    <source>
        <dbReference type="Google" id="ProtNLM"/>
    </source>
</evidence>
<reference evidence="2 3" key="1">
    <citation type="submission" date="2018-10" db="EMBL/GenBank/DDBJ databases">
        <title>Genomic Encyclopedia of Archaeal and Bacterial Type Strains, Phase II (KMG-II): from individual species to whole genera.</title>
        <authorList>
            <person name="Goeker M."/>
        </authorList>
    </citation>
    <scope>NUCLEOTIDE SEQUENCE [LARGE SCALE GENOMIC DNA]</scope>
    <source>
        <strain evidence="2 3">ATCC 29870</strain>
    </source>
</reference>
<evidence type="ECO:0000313" key="2">
    <source>
        <dbReference type="EMBL" id="RMA78514.1"/>
    </source>
</evidence>
<organism evidence="2 3">
    <name type="scientific">Metamycoplasma subdolum</name>
    <dbReference type="NCBI Taxonomy" id="92407"/>
    <lineage>
        <taxon>Bacteria</taxon>
        <taxon>Bacillati</taxon>
        <taxon>Mycoplasmatota</taxon>
        <taxon>Mycoplasmoidales</taxon>
        <taxon>Metamycoplasmataceae</taxon>
        <taxon>Metamycoplasma</taxon>
    </lineage>
</organism>
<feature type="chain" id="PRO_5018085307" description="Lipoprotein" evidence="1">
    <location>
        <begin position="19"/>
        <end position="650"/>
    </location>
</feature>
<keyword evidence="3" id="KW-1185">Reference proteome</keyword>
<keyword evidence="1" id="KW-0732">Signal</keyword>
<accession>A0A3M0A248</accession>
<dbReference type="AlphaFoldDB" id="A0A3M0A248"/>
<comment type="caution">
    <text evidence="2">The sequence shown here is derived from an EMBL/GenBank/DDBJ whole genome shotgun (WGS) entry which is preliminary data.</text>
</comment>
<name>A0A3M0A248_9BACT</name>
<dbReference type="EMBL" id="REFI01000007">
    <property type="protein sequence ID" value="RMA78514.1"/>
    <property type="molecule type" value="Genomic_DNA"/>
</dbReference>
<protein>
    <recommendedName>
        <fullName evidence="4">Lipoprotein</fullName>
    </recommendedName>
</protein>
<proteinExistence type="predicted"/>
<feature type="signal peptide" evidence="1">
    <location>
        <begin position="1"/>
        <end position="18"/>
    </location>
</feature>
<evidence type="ECO:0000313" key="3">
    <source>
        <dbReference type="Proteomes" id="UP000267246"/>
    </source>
</evidence>
<gene>
    <name evidence="2" type="ORF">JN00_0344</name>
</gene>
<dbReference type="PROSITE" id="PS51257">
    <property type="entry name" value="PROKAR_LIPOPROTEIN"/>
    <property type="match status" value="1"/>
</dbReference>
<evidence type="ECO:0000256" key="1">
    <source>
        <dbReference type="SAM" id="SignalP"/>
    </source>
</evidence>
<dbReference type="Proteomes" id="UP000267246">
    <property type="component" value="Unassembled WGS sequence"/>
</dbReference>
<dbReference type="RefSeq" id="WP_121940818.1">
    <property type="nucleotide sequence ID" value="NZ_CP137846.1"/>
</dbReference>
<sequence length="650" mass="75219">MKKSKFLLLTLSPLFSFPAVVLSASCEREEEPKVEEEQTNLNYELTIDLMNDFQKRYIQEFQQKEKKFGLKDDQLDALFRGSSYTFTTVENTKINHNEESIFVNLTKISNGLFIRLVNQSKSILDSMYKLIKDLELEAEVKTNIFRKFYLILTGTIDSFVKKIIELAAKKHQAETTHKPFNLQKEFMESVSKMMWDFSNNSTLMLGTFDDMAVVMKKLTMQLKNDEELKNIPNIEQKLEEISKVFSLVSEEELSSALKTRVTEEIAKIRKKFGSISNTSIVFLVNNFNHLFQQMKNEEFEVVRTQFSDKATQDKVIEKLQKNKFDKLESFLADAINTMKMISFEYKNGFNILFGDVPYSEPQAKASLQKVKANLLENLEKILEHLEIKDPLKTKVKDVILTEAKIESAIQKIYKFMEATTKMLDDLKISNFLKNTIQQLNAKVLPFVLDYLLYGIIDAAKFKNDNPAAKKEDFFNLKKAELKGLMKFVDLFIMHVNPDIQKLLKEMVFKTLSGSLELNKDEYIVKMDVLLKSEAYEKILQTLFGLLIPQQPKIEALPTKNKLEQLNDILQIYDETKMLWGLVRNGTIDKLELPALAKAKFKSEYAKKTTITEKAFDLKIDIVGKEFENNILGSLFNFVNILNSLQEELFS</sequence>